<reference evidence="2" key="2">
    <citation type="journal article" date="2024" name="Plant">
        <title>Genomic evolution and insights into agronomic trait innovations of Sesamum species.</title>
        <authorList>
            <person name="Miao H."/>
            <person name="Wang L."/>
            <person name="Qu L."/>
            <person name="Liu H."/>
            <person name="Sun Y."/>
            <person name="Le M."/>
            <person name="Wang Q."/>
            <person name="Wei S."/>
            <person name="Zheng Y."/>
            <person name="Lin W."/>
            <person name="Duan Y."/>
            <person name="Cao H."/>
            <person name="Xiong S."/>
            <person name="Wang X."/>
            <person name="Wei L."/>
            <person name="Li C."/>
            <person name="Ma Q."/>
            <person name="Ju M."/>
            <person name="Zhao R."/>
            <person name="Li G."/>
            <person name="Mu C."/>
            <person name="Tian Q."/>
            <person name="Mei H."/>
            <person name="Zhang T."/>
            <person name="Gao T."/>
            <person name="Zhang H."/>
        </authorList>
    </citation>
    <scope>NUCLEOTIDE SEQUENCE</scope>
    <source>
        <strain evidence="2">3651</strain>
    </source>
</reference>
<reference evidence="2" key="1">
    <citation type="submission" date="2020-06" db="EMBL/GenBank/DDBJ databases">
        <authorList>
            <person name="Li T."/>
            <person name="Hu X."/>
            <person name="Zhang T."/>
            <person name="Song X."/>
            <person name="Zhang H."/>
            <person name="Dai N."/>
            <person name="Sheng W."/>
            <person name="Hou X."/>
            <person name="Wei L."/>
        </authorList>
    </citation>
    <scope>NUCLEOTIDE SEQUENCE</scope>
    <source>
        <strain evidence="2">3651</strain>
        <tissue evidence="2">Leaf</tissue>
    </source>
</reference>
<dbReference type="Proteomes" id="UP001293254">
    <property type="component" value="Unassembled WGS sequence"/>
</dbReference>
<gene>
    <name evidence="2" type="ORF">Salat_0880400</name>
</gene>
<proteinExistence type="predicted"/>
<feature type="region of interest" description="Disordered" evidence="1">
    <location>
        <begin position="60"/>
        <end position="92"/>
    </location>
</feature>
<protein>
    <submittedName>
        <fullName evidence="2">Uncharacterized protein</fullName>
    </submittedName>
</protein>
<keyword evidence="3" id="KW-1185">Reference proteome</keyword>
<sequence>MRTERRRVQPRGWSKWSLAGGGGSLGSGQQDGNVNLAGGRLSAENDDVCENTHTKLCGEKTRRAGASEGGVSHESEGGTEGKCWSSSRRESPEMRWRTAIGVRFSD</sequence>
<name>A0AAE1YJL0_9LAMI</name>
<comment type="caution">
    <text evidence="2">The sequence shown here is derived from an EMBL/GenBank/DDBJ whole genome shotgun (WGS) entry which is preliminary data.</text>
</comment>
<organism evidence="2 3">
    <name type="scientific">Sesamum alatum</name>
    <dbReference type="NCBI Taxonomy" id="300844"/>
    <lineage>
        <taxon>Eukaryota</taxon>
        <taxon>Viridiplantae</taxon>
        <taxon>Streptophyta</taxon>
        <taxon>Embryophyta</taxon>
        <taxon>Tracheophyta</taxon>
        <taxon>Spermatophyta</taxon>
        <taxon>Magnoliopsida</taxon>
        <taxon>eudicotyledons</taxon>
        <taxon>Gunneridae</taxon>
        <taxon>Pentapetalae</taxon>
        <taxon>asterids</taxon>
        <taxon>lamiids</taxon>
        <taxon>Lamiales</taxon>
        <taxon>Pedaliaceae</taxon>
        <taxon>Sesamum</taxon>
    </lineage>
</organism>
<evidence type="ECO:0000256" key="1">
    <source>
        <dbReference type="SAM" id="MobiDB-lite"/>
    </source>
</evidence>
<feature type="region of interest" description="Disordered" evidence="1">
    <location>
        <begin position="1"/>
        <end position="39"/>
    </location>
</feature>
<evidence type="ECO:0000313" key="3">
    <source>
        <dbReference type="Proteomes" id="UP001293254"/>
    </source>
</evidence>
<evidence type="ECO:0000313" key="2">
    <source>
        <dbReference type="EMBL" id="KAK4431183.1"/>
    </source>
</evidence>
<dbReference type="EMBL" id="JACGWO010000003">
    <property type="protein sequence ID" value="KAK4431183.1"/>
    <property type="molecule type" value="Genomic_DNA"/>
</dbReference>
<accession>A0AAE1YJL0</accession>
<dbReference type="AlphaFoldDB" id="A0AAE1YJL0"/>